<dbReference type="GO" id="GO:0019185">
    <property type="term" value="C:snRNA-activating protein complex"/>
    <property type="evidence" value="ECO:0007669"/>
    <property type="project" value="TreeGrafter"/>
</dbReference>
<keyword evidence="3" id="KW-0804">Transcription</keyword>
<evidence type="ECO:0000313" key="8">
    <source>
        <dbReference type="Proteomes" id="UP000018936"/>
    </source>
</evidence>
<keyword evidence="8" id="KW-1185">Reference proteome</keyword>
<dbReference type="SMART" id="SM00717">
    <property type="entry name" value="SANT"/>
    <property type="match status" value="3"/>
</dbReference>
<comment type="caution">
    <text evidence="7">The sequence shown here is derived from an EMBL/GenBank/DDBJ whole genome shotgun (WGS) entry which is preliminary data.</text>
</comment>
<dbReference type="InterPro" id="IPR017930">
    <property type="entry name" value="Myb_dom"/>
</dbReference>
<organism evidence="7 8">
    <name type="scientific">Ophiophagus hannah</name>
    <name type="common">King cobra</name>
    <name type="synonym">Naja hannah</name>
    <dbReference type="NCBI Taxonomy" id="8665"/>
    <lineage>
        <taxon>Eukaryota</taxon>
        <taxon>Metazoa</taxon>
        <taxon>Chordata</taxon>
        <taxon>Craniata</taxon>
        <taxon>Vertebrata</taxon>
        <taxon>Euteleostomi</taxon>
        <taxon>Lepidosauria</taxon>
        <taxon>Squamata</taxon>
        <taxon>Bifurcata</taxon>
        <taxon>Unidentata</taxon>
        <taxon>Episquamata</taxon>
        <taxon>Toxicofera</taxon>
        <taxon>Serpentes</taxon>
        <taxon>Colubroidea</taxon>
        <taxon>Elapidae</taxon>
        <taxon>Elapinae</taxon>
        <taxon>Ophiophagus</taxon>
    </lineage>
</organism>
<reference evidence="7 8" key="1">
    <citation type="journal article" date="2013" name="Proc. Natl. Acad. Sci. U.S.A.">
        <title>The king cobra genome reveals dynamic gene evolution and adaptation in the snake venom system.</title>
        <authorList>
            <person name="Vonk F.J."/>
            <person name="Casewell N.R."/>
            <person name="Henkel C.V."/>
            <person name="Heimberg A.M."/>
            <person name="Jansen H.J."/>
            <person name="McCleary R.J."/>
            <person name="Kerkkamp H.M."/>
            <person name="Vos R.A."/>
            <person name="Guerreiro I."/>
            <person name="Calvete J.J."/>
            <person name="Wuster W."/>
            <person name="Woods A.E."/>
            <person name="Logan J.M."/>
            <person name="Harrison R.A."/>
            <person name="Castoe T.A."/>
            <person name="de Koning A.P."/>
            <person name="Pollock D.D."/>
            <person name="Yandell M."/>
            <person name="Calderon D."/>
            <person name="Renjifo C."/>
            <person name="Currier R.B."/>
            <person name="Salgado D."/>
            <person name="Pla D."/>
            <person name="Sanz L."/>
            <person name="Hyder A.S."/>
            <person name="Ribeiro J.M."/>
            <person name="Arntzen J.W."/>
            <person name="van den Thillart G.E."/>
            <person name="Boetzer M."/>
            <person name="Pirovano W."/>
            <person name="Dirks R.P."/>
            <person name="Spaink H.P."/>
            <person name="Duboule D."/>
            <person name="McGlinn E."/>
            <person name="Kini R.M."/>
            <person name="Richardson M.K."/>
        </authorList>
    </citation>
    <scope>NUCLEOTIDE SEQUENCE</scope>
    <source>
        <tissue evidence="7">Blood</tissue>
    </source>
</reference>
<evidence type="ECO:0000313" key="7">
    <source>
        <dbReference type="EMBL" id="ETE66257.1"/>
    </source>
</evidence>
<dbReference type="OrthoDB" id="2143914at2759"/>
<dbReference type="Gene3D" id="1.10.10.60">
    <property type="entry name" value="Homeodomain-like"/>
    <property type="match status" value="1"/>
</dbReference>
<protein>
    <submittedName>
        <fullName evidence="7">snRNA-activating protein complex subunit 4</fullName>
    </submittedName>
</protein>
<feature type="domain" description="HTH myb-type" evidence="6">
    <location>
        <begin position="224"/>
        <end position="239"/>
    </location>
</feature>
<dbReference type="EMBL" id="AZIM01001613">
    <property type="protein sequence ID" value="ETE66257.1"/>
    <property type="molecule type" value="Genomic_DNA"/>
</dbReference>
<evidence type="ECO:0000259" key="5">
    <source>
        <dbReference type="PROSITE" id="PS50090"/>
    </source>
</evidence>
<feature type="non-terminal residue" evidence="7">
    <location>
        <position position="1"/>
    </location>
</feature>
<name>V8NXG1_OPHHA</name>
<evidence type="ECO:0000259" key="6">
    <source>
        <dbReference type="PROSITE" id="PS51294"/>
    </source>
</evidence>
<dbReference type="GO" id="GO:0042796">
    <property type="term" value="P:snRNA transcription by RNA polymerase III"/>
    <property type="evidence" value="ECO:0007669"/>
    <property type="project" value="TreeGrafter"/>
</dbReference>
<dbReference type="SUPFAM" id="SSF46689">
    <property type="entry name" value="Homeodomain-like"/>
    <property type="match status" value="2"/>
</dbReference>
<sequence length="239" mass="28279">MSDLESATPKEENPSLGVRIFVSSSPHRQAGFKASDKWFLFSKLLLKGVPKNTKVDYLNEKREKSKDEMEKQILAKQIHETEHEISEINMLPEETLLGNRHDEHDWDKIANINFEGTRNANELRKYWQNYEHPNVNKKEWSEEEIEKLKEIAVRHGGLHWEAIAQELGTQRTAFQCLQKFQSYNKDFKRSEWSPEEDQMLRQLVQEMRGRDSAQLIYRWTKRVDPNLKRGAWTPKEDAV</sequence>
<dbReference type="GO" id="GO:0001006">
    <property type="term" value="F:RNA polymerase III type 3 promoter sequence-specific DNA binding"/>
    <property type="evidence" value="ECO:0007669"/>
    <property type="project" value="TreeGrafter"/>
</dbReference>
<feature type="non-terminal residue" evidence="7">
    <location>
        <position position="239"/>
    </location>
</feature>
<evidence type="ECO:0000256" key="4">
    <source>
        <dbReference type="ARBA" id="ARBA00023242"/>
    </source>
</evidence>
<dbReference type="Pfam" id="PF13921">
    <property type="entry name" value="Myb_DNA-bind_6"/>
    <property type="match status" value="2"/>
</dbReference>
<dbReference type="InterPro" id="IPR009057">
    <property type="entry name" value="Homeodomain-like_sf"/>
</dbReference>
<keyword evidence="2" id="KW-0238">DNA-binding</keyword>
<accession>V8NXG1</accession>
<keyword evidence="1" id="KW-0805">Transcription regulation</keyword>
<dbReference type="Proteomes" id="UP000018936">
    <property type="component" value="Unassembled WGS sequence"/>
</dbReference>
<proteinExistence type="predicted"/>
<feature type="domain" description="Myb-like" evidence="5">
    <location>
        <begin position="132"/>
        <end position="184"/>
    </location>
</feature>
<dbReference type="GO" id="GO:0042795">
    <property type="term" value="P:snRNA transcription by RNA polymerase II"/>
    <property type="evidence" value="ECO:0007669"/>
    <property type="project" value="TreeGrafter"/>
</dbReference>
<dbReference type="PROSITE" id="PS50090">
    <property type="entry name" value="MYB_LIKE"/>
    <property type="match status" value="1"/>
</dbReference>
<dbReference type="AlphaFoldDB" id="V8NXG1"/>
<keyword evidence="4" id="KW-0539">Nucleus</keyword>
<evidence type="ECO:0000256" key="2">
    <source>
        <dbReference type="ARBA" id="ARBA00023125"/>
    </source>
</evidence>
<evidence type="ECO:0000256" key="3">
    <source>
        <dbReference type="ARBA" id="ARBA00023163"/>
    </source>
</evidence>
<dbReference type="PANTHER" id="PTHR46621">
    <property type="entry name" value="SNRNA-ACTIVATING PROTEIN COMPLEX SUBUNIT 4"/>
    <property type="match status" value="1"/>
</dbReference>
<gene>
    <name evidence="7" type="primary">Snapc4</name>
    <name evidence="7" type="ORF">L345_07967</name>
</gene>
<dbReference type="PROSITE" id="PS51294">
    <property type="entry name" value="HTH_MYB"/>
    <property type="match status" value="2"/>
</dbReference>
<dbReference type="InterPro" id="IPR051575">
    <property type="entry name" value="Myb-like_DNA-bd"/>
</dbReference>
<dbReference type="PANTHER" id="PTHR46621:SF1">
    <property type="entry name" value="SNRNA-ACTIVATING PROTEIN COMPLEX SUBUNIT 4"/>
    <property type="match status" value="1"/>
</dbReference>
<dbReference type="InterPro" id="IPR001005">
    <property type="entry name" value="SANT/Myb"/>
</dbReference>
<dbReference type="GO" id="GO:0000978">
    <property type="term" value="F:RNA polymerase II cis-regulatory region sequence-specific DNA binding"/>
    <property type="evidence" value="ECO:0007669"/>
    <property type="project" value="TreeGrafter"/>
</dbReference>
<feature type="domain" description="HTH myb-type" evidence="6">
    <location>
        <begin position="132"/>
        <end position="188"/>
    </location>
</feature>
<evidence type="ECO:0000256" key="1">
    <source>
        <dbReference type="ARBA" id="ARBA00023015"/>
    </source>
</evidence>